<dbReference type="Proteomes" id="UP000298787">
    <property type="component" value="Chromosome 5"/>
</dbReference>
<evidence type="ECO:0000313" key="7">
    <source>
        <dbReference type="Proteomes" id="UP000298787"/>
    </source>
</evidence>
<reference evidence="6 7" key="1">
    <citation type="submission" date="2019-01" db="EMBL/GenBank/DDBJ databases">
        <title>Genome Assembly of Collichthys lucidus.</title>
        <authorList>
            <person name="Cai M."/>
            <person name="Xiao S."/>
        </authorList>
    </citation>
    <scope>NUCLEOTIDE SEQUENCE [LARGE SCALE GENOMIC DNA]</scope>
    <source>
        <strain evidence="6">JT15FE1705JMU</strain>
        <tissue evidence="6">Muscle</tissue>
    </source>
</reference>
<dbReference type="Pfam" id="PF08357">
    <property type="entry name" value="SEFIR"/>
    <property type="match status" value="1"/>
</dbReference>
<dbReference type="PANTHER" id="PTHR10338">
    <property type="entry name" value="INTER-ALPHA-TRYPSIN INHIBITOR HEAVY CHAIN FAMILY MEMBER"/>
    <property type="match status" value="1"/>
</dbReference>
<dbReference type="STRING" id="240159.A0A4U5UA95"/>
<dbReference type="PROSITE" id="PS51534">
    <property type="entry name" value="SEFIR"/>
    <property type="match status" value="1"/>
</dbReference>
<keyword evidence="2" id="KW-0472">Membrane</keyword>
<feature type="transmembrane region" description="Helical" evidence="2">
    <location>
        <begin position="802"/>
        <end position="825"/>
    </location>
</feature>
<keyword evidence="2" id="KW-1133">Transmembrane helix</keyword>
<evidence type="ECO:0000256" key="2">
    <source>
        <dbReference type="SAM" id="Phobius"/>
    </source>
</evidence>
<dbReference type="InterPro" id="IPR050934">
    <property type="entry name" value="ITIH"/>
</dbReference>
<proteinExistence type="predicted"/>
<feature type="region of interest" description="Disordered" evidence="1">
    <location>
        <begin position="388"/>
        <end position="407"/>
    </location>
</feature>
<dbReference type="InterPro" id="IPR013694">
    <property type="entry name" value="VIT"/>
</dbReference>
<dbReference type="InterPro" id="IPR013568">
    <property type="entry name" value="SEFIR_dom"/>
</dbReference>
<feature type="chain" id="PRO_5020276664" evidence="3">
    <location>
        <begin position="21"/>
        <end position="1078"/>
    </location>
</feature>
<keyword evidence="3" id="KW-0732">Signal</keyword>
<evidence type="ECO:0000259" key="4">
    <source>
        <dbReference type="PROSITE" id="PS51468"/>
    </source>
</evidence>
<feature type="signal peptide" evidence="3">
    <location>
        <begin position="1"/>
        <end position="20"/>
    </location>
</feature>
<keyword evidence="7" id="KW-1185">Reference proteome</keyword>
<dbReference type="Gene3D" id="3.40.50.11530">
    <property type="match status" value="1"/>
</dbReference>
<dbReference type="SMART" id="SM00609">
    <property type="entry name" value="VIT"/>
    <property type="match status" value="1"/>
</dbReference>
<dbReference type="PROSITE" id="PS51468">
    <property type="entry name" value="VIT"/>
    <property type="match status" value="1"/>
</dbReference>
<evidence type="ECO:0000259" key="5">
    <source>
        <dbReference type="PROSITE" id="PS51534"/>
    </source>
</evidence>
<feature type="domain" description="SEFIR" evidence="5">
    <location>
        <begin position="834"/>
        <end position="994"/>
    </location>
</feature>
<feature type="domain" description="VIT" evidence="4">
    <location>
        <begin position="13"/>
        <end position="142"/>
    </location>
</feature>
<dbReference type="EMBL" id="CM014082">
    <property type="protein sequence ID" value="TKS71384.1"/>
    <property type="molecule type" value="Genomic_DNA"/>
</dbReference>
<feature type="compositionally biased region" description="Basic and acidic residues" evidence="1">
    <location>
        <begin position="391"/>
        <end position="406"/>
    </location>
</feature>
<name>A0A4U5UA95_COLLU</name>
<dbReference type="Pfam" id="PF08487">
    <property type="entry name" value="VIT"/>
    <property type="match status" value="1"/>
</dbReference>
<evidence type="ECO:0000256" key="3">
    <source>
        <dbReference type="SAM" id="SignalP"/>
    </source>
</evidence>
<gene>
    <name evidence="6" type="ORF">D9C73_005165</name>
</gene>
<accession>A0A4U5UA95</accession>
<sequence length="1078" mass="120833">MGSAVVRITLFGLLLALVIALPNKDDWDIYHFHINSTVTSRYATTVITSRVANRMNEPKEIEFQVRIPKNAFISKFRMRIDGQDYNGVVKAKEQAKQQYTHAVSRGQSAGLVSSVGRTLEEFKTSVTVAAHKKVTFELTYEELLKRRLGKYELQIHARPMQPVKDFKVDVHINENAGINFIEVKGGLTTGVLANTTTIQKDADKQAWLSFYPTEDQQKTCQGCGDQGLNGDLVIVYDVNRDASLGDIKGFYEEVATPLLTDVTMTYVGSTNLTQTTFSQYYNGSEIVVAGQLIDNNVETFIPQVVAISKNQRIVFSEPTAPTESTKTVSDDRIQRVWAYLTVKQLLEKELQLSGSEKDKVEKEALRLSLKYSFVTPHTSMVVTKPQGENTDVLHKPKEGEKPDPARHGASALEPVVYEELQQTPSRKLKINNQEIDVTSGYDKQEVICSQGLSDCTMKDEVPLVFGGSDAVEIRNLTPSFKMCCEDAAPCVLCLVIDTTISFHPDKDMEDEDHSGHDEEDYSESKASLTVCYSTAPTMPTCKKVEFTVNHTALTHHSYAEISMVIIEPAGVSFSSRVIVYSYPASHRVQVVAPSLDKVCSQELQERVEECDVPKLSSKINQELNQVELRSADSNRSLPSMCVQYEHNGTCQKWNRATIPLYSVTPCMCFQAWEEDDQRSRRSQSCPFVNTNFLQRNVWQNVSVSVRQGQMINGLSMLWWNLSAPCRLEGEVWPCHKVSSCKEVKGFRQQLTNGTWTQNRKGHWVKMGVFEDIDLQHSPCVMVNVKGMGYELGPFCYKNTDRWRWSVLVVGVMVLVCLTVLLFYLLHDFVKIGRKSHVVLLSPPDVDDGVSESISRLGFLLCKQGFTVSVDQWSRKEQCTLGPLPWLHSKLLELNSQGGRVVLVLTSKALERAEEWTRQQKEIVKTKGEDRGSPYSDVFMASLCLIQADKQLGRAGERFLLVKFDSHLCTERSLPELLQGLLLFQLPSQIQALMTELAVGATGSGSSVQEKGLFEDMQDDEVEVLQQMFFGVILCGLATLAAKGDMVYTSVFMGAVAAMAGYWLSDRGDRLLESFLKGR</sequence>
<feature type="transmembrane region" description="Helical" evidence="2">
    <location>
        <begin position="1046"/>
        <end position="1064"/>
    </location>
</feature>
<evidence type="ECO:0000256" key="1">
    <source>
        <dbReference type="SAM" id="MobiDB-lite"/>
    </source>
</evidence>
<dbReference type="AlphaFoldDB" id="A0A4U5UA95"/>
<dbReference type="PANTHER" id="PTHR10338:SF119">
    <property type="entry name" value="INTER-ALPHA-TRYPSIN INHIBITOR HEAVY CHAIN H4"/>
    <property type="match status" value="1"/>
</dbReference>
<keyword evidence="2" id="KW-0812">Transmembrane</keyword>
<organism evidence="6 7">
    <name type="scientific">Collichthys lucidus</name>
    <name type="common">Big head croaker</name>
    <name type="synonym">Sciaena lucida</name>
    <dbReference type="NCBI Taxonomy" id="240159"/>
    <lineage>
        <taxon>Eukaryota</taxon>
        <taxon>Metazoa</taxon>
        <taxon>Chordata</taxon>
        <taxon>Craniata</taxon>
        <taxon>Vertebrata</taxon>
        <taxon>Euteleostomi</taxon>
        <taxon>Actinopterygii</taxon>
        <taxon>Neopterygii</taxon>
        <taxon>Teleostei</taxon>
        <taxon>Neoteleostei</taxon>
        <taxon>Acanthomorphata</taxon>
        <taxon>Eupercaria</taxon>
        <taxon>Sciaenidae</taxon>
        <taxon>Collichthys</taxon>
    </lineage>
</organism>
<evidence type="ECO:0000313" key="6">
    <source>
        <dbReference type="EMBL" id="TKS71384.1"/>
    </source>
</evidence>
<protein>
    <submittedName>
        <fullName evidence="6">Inter-alpha-trypsin inhibitor heavy chain H3</fullName>
    </submittedName>
</protein>